<dbReference type="Pfam" id="PF01176">
    <property type="entry name" value="eIF-1a"/>
    <property type="match status" value="1"/>
</dbReference>
<feature type="region of interest" description="Disordered" evidence="1">
    <location>
        <begin position="146"/>
        <end position="170"/>
    </location>
</feature>
<protein>
    <submittedName>
        <fullName evidence="3">Translation initiation factor 1A / IF-1</fullName>
    </submittedName>
</protein>
<feature type="compositionally biased region" description="Basic residues" evidence="1">
    <location>
        <begin position="8"/>
        <end position="18"/>
    </location>
</feature>
<dbReference type="Gene3D" id="2.40.50.140">
    <property type="entry name" value="Nucleic acid-binding proteins"/>
    <property type="match status" value="1"/>
</dbReference>
<evidence type="ECO:0000256" key="1">
    <source>
        <dbReference type="SAM" id="MobiDB-lite"/>
    </source>
</evidence>
<feature type="domain" description="S1-like" evidence="2">
    <location>
        <begin position="22"/>
        <end position="96"/>
    </location>
</feature>
<feature type="region of interest" description="Disordered" evidence="1">
    <location>
        <begin position="1"/>
        <end position="25"/>
    </location>
</feature>
<name>A0A1V0SD95_9VIRU</name>
<dbReference type="InterPro" id="IPR012340">
    <property type="entry name" value="NA-bd_OB-fold"/>
</dbReference>
<dbReference type="InterPro" id="IPR006196">
    <property type="entry name" value="RNA-binding_domain_S1_IF1"/>
</dbReference>
<organism evidence="3">
    <name type="scientific">Indivirus ILV1</name>
    <dbReference type="NCBI Taxonomy" id="1977633"/>
    <lineage>
        <taxon>Viruses</taxon>
        <taxon>Varidnaviria</taxon>
        <taxon>Bamfordvirae</taxon>
        <taxon>Nucleocytoviricota</taxon>
        <taxon>Megaviricetes</taxon>
        <taxon>Imitervirales</taxon>
        <taxon>Mimiviridae</taxon>
        <taxon>Klosneuvirinae</taxon>
        <taxon>Indivirus</taxon>
    </lineage>
</organism>
<evidence type="ECO:0000313" key="3">
    <source>
        <dbReference type="EMBL" id="ARF09693.1"/>
    </source>
</evidence>
<keyword evidence="3" id="KW-0648">Protein biosynthesis</keyword>
<gene>
    <name evidence="3" type="ORF">Indivirus_2_72</name>
</gene>
<dbReference type="GO" id="GO:0003723">
    <property type="term" value="F:RNA binding"/>
    <property type="evidence" value="ECO:0007669"/>
    <property type="project" value="InterPro"/>
</dbReference>
<dbReference type="PANTHER" id="PTHR21668">
    <property type="entry name" value="EIF-1A"/>
    <property type="match status" value="1"/>
</dbReference>
<dbReference type="EMBL" id="KY684086">
    <property type="protein sequence ID" value="ARF09693.1"/>
    <property type="molecule type" value="Genomic_DNA"/>
</dbReference>
<dbReference type="SUPFAM" id="SSF50249">
    <property type="entry name" value="Nucleic acid-binding proteins"/>
    <property type="match status" value="1"/>
</dbReference>
<dbReference type="SMART" id="SM00652">
    <property type="entry name" value="eIF1a"/>
    <property type="match status" value="1"/>
</dbReference>
<dbReference type="PROSITE" id="PS50832">
    <property type="entry name" value="S1_IF1_TYPE"/>
    <property type="match status" value="1"/>
</dbReference>
<reference evidence="3" key="1">
    <citation type="journal article" date="2017" name="Science">
        <title>Giant viruses with an expanded complement of translation system components.</title>
        <authorList>
            <person name="Schulz F."/>
            <person name="Yutin N."/>
            <person name="Ivanova N.N."/>
            <person name="Ortega D.R."/>
            <person name="Lee T.K."/>
            <person name="Vierheilig J."/>
            <person name="Daims H."/>
            <person name="Horn M."/>
            <person name="Wagner M."/>
            <person name="Jensen G.J."/>
            <person name="Kyrpides N.C."/>
            <person name="Koonin E.V."/>
            <person name="Woyke T."/>
        </authorList>
    </citation>
    <scope>NUCLEOTIDE SEQUENCE</scope>
    <source>
        <strain evidence="3">ILV1</strain>
    </source>
</reference>
<evidence type="ECO:0000259" key="2">
    <source>
        <dbReference type="PROSITE" id="PS50832"/>
    </source>
</evidence>
<sequence length="198" mass="22644">MVKNTQGGKHHKKGKKRRNENSDGKIVYAEQNQVYAFVTKKVGGSRINVNCSDTKDRSGLIPGKFFKRVWLNEGDILLCELNPNDDSQCYILHKYSHKDASTLKSQGKITFNLNEDESDNHGYDFEDKDVVHDDRNSNILDINNVKLNNSNENDDSDNNDDGLFKNQNQTSGLKSTKWSSIQCIDDYDDKKEYTLDDL</sequence>
<accession>A0A1V0SD95</accession>
<dbReference type="InterPro" id="IPR001253">
    <property type="entry name" value="TIF_eIF-1A"/>
</dbReference>
<proteinExistence type="inferred from homology"/>
<keyword evidence="3" id="KW-0396">Initiation factor</keyword>
<dbReference type="HAMAP" id="MF_00216">
    <property type="entry name" value="aIF_1A"/>
    <property type="match status" value="1"/>
</dbReference>